<keyword evidence="3" id="KW-0963">Cytoplasm</keyword>
<dbReference type="PANTHER" id="PTHR16290:SF0">
    <property type="entry name" value="DECAPPING PROTEIN 1, ISOFORM A"/>
    <property type="match status" value="1"/>
</dbReference>
<dbReference type="GO" id="GO:0006397">
    <property type="term" value="P:mRNA processing"/>
    <property type="evidence" value="ECO:0007669"/>
    <property type="project" value="UniProtKB-KW"/>
</dbReference>
<evidence type="ECO:0000256" key="2">
    <source>
        <dbReference type="ARBA" id="ARBA00008778"/>
    </source>
</evidence>
<evidence type="ECO:0000256" key="5">
    <source>
        <dbReference type="ARBA" id="ARBA00023161"/>
    </source>
</evidence>
<accession>A0A5E4N6W6</accession>
<dbReference type="Pfam" id="PF16741">
    <property type="entry name" value="mRNA_decap_C"/>
    <property type="match status" value="1"/>
</dbReference>
<dbReference type="AlphaFoldDB" id="A0A5E4N6W6"/>
<organism evidence="8 9">
    <name type="scientific">Cinara cedri</name>
    <dbReference type="NCBI Taxonomy" id="506608"/>
    <lineage>
        <taxon>Eukaryota</taxon>
        <taxon>Metazoa</taxon>
        <taxon>Ecdysozoa</taxon>
        <taxon>Arthropoda</taxon>
        <taxon>Hexapoda</taxon>
        <taxon>Insecta</taxon>
        <taxon>Pterygota</taxon>
        <taxon>Neoptera</taxon>
        <taxon>Paraneoptera</taxon>
        <taxon>Hemiptera</taxon>
        <taxon>Sternorrhyncha</taxon>
        <taxon>Aphidomorpha</taxon>
        <taxon>Aphidoidea</taxon>
        <taxon>Aphididae</taxon>
        <taxon>Lachninae</taxon>
        <taxon>Cinara</taxon>
    </lineage>
</organism>
<dbReference type="PANTHER" id="PTHR16290">
    <property type="entry name" value="TRANSCRIPTION FACTOR SMIF DECAPPING ENZYME DCP1"/>
    <property type="match status" value="1"/>
</dbReference>
<dbReference type="Proteomes" id="UP000325440">
    <property type="component" value="Unassembled WGS sequence"/>
</dbReference>
<feature type="compositionally biased region" description="Polar residues" evidence="6">
    <location>
        <begin position="163"/>
        <end position="173"/>
    </location>
</feature>
<gene>
    <name evidence="8" type="ORF">CINCED_3A003206</name>
</gene>
<evidence type="ECO:0000313" key="9">
    <source>
        <dbReference type="Proteomes" id="UP000325440"/>
    </source>
</evidence>
<evidence type="ECO:0000256" key="3">
    <source>
        <dbReference type="ARBA" id="ARBA00022490"/>
    </source>
</evidence>
<dbReference type="InterPro" id="IPR031953">
    <property type="entry name" value="mRNA_decap_C"/>
</dbReference>
<evidence type="ECO:0000256" key="6">
    <source>
        <dbReference type="SAM" id="MobiDB-lite"/>
    </source>
</evidence>
<sequence>MSYGDSEAKMNLSALQRVDPYVDSIVQTAGHVALYSFNADANAWQKTNVEGTLHVYTRSAEPLHSIMIMNRLNTNNLMEPIENGLDLQLQEPFLLYRNCNGAIYGIWFYDKDECAKISNILKSLIKNLIVKQNDKISKQDTGPTKSIDLVSMLSRAQEDYRATKTSSKGTVTPSKKVEETAPPQCVMDFFAKAGSGKNFSDGLPSLSNYASTQSTQTPALKGSNESLLHKFMASPIHTVEQIEMQQRSATPRADIIGANTTEQIMPVNQCSFNNIKPRSLITQLNQQNEDCTPHVNRNGYHRPKDNYSLSPSTIEQFLDQSDASGKLNVAIGAPIMVESRVENDELMAPNRFIMDELEDELVTSSVNAISLTESKHLEPATNRLEPLTKNQLLQALEYLLKNDQDFMVKIHEAYVKSLLRN</sequence>
<evidence type="ECO:0000259" key="7">
    <source>
        <dbReference type="Pfam" id="PF16741"/>
    </source>
</evidence>
<reference evidence="8 9" key="1">
    <citation type="submission" date="2019-08" db="EMBL/GenBank/DDBJ databases">
        <authorList>
            <person name="Alioto T."/>
            <person name="Alioto T."/>
            <person name="Gomez Garrido J."/>
        </authorList>
    </citation>
    <scope>NUCLEOTIDE SEQUENCE [LARGE SCALE GENOMIC DNA]</scope>
</reference>
<dbReference type="GO" id="GO:0000932">
    <property type="term" value="C:P-body"/>
    <property type="evidence" value="ECO:0007669"/>
    <property type="project" value="TreeGrafter"/>
</dbReference>
<dbReference type="InterPro" id="IPR010334">
    <property type="entry name" value="Dcp1"/>
</dbReference>
<comment type="subcellular location">
    <subcellularLocation>
        <location evidence="1">Cytoplasm</location>
    </subcellularLocation>
</comment>
<dbReference type="GO" id="GO:0003729">
    <property type="term" value="F:mRNA binding"/>
    <property type="evidence" value="ECO:0007669"/>
    <property type="project" value="TreeGrafter"/>
</dbReference>
<dbReference type="OrthoDB" id="440673at2759"/>
<dbReference type="GO" id="GO:0000184">
    <property type="term" value="P:nuclear-transcribed mRNA catabolic process, nonsense-mediated decay"/>
    <property type="evidence" value="ECO:0007669"/>
    <property type="project" value="UniProtKB-KW"/>
</dbReference>
<name>A0A5E4N6W6_9HEMI</name>
<dbReference type="GO" id="GO:0031087">
    <property type="term" value="P:deadenylation-independent decapping of nuclear-transcribed mRNA"/>
    <property type="evidence" value="ECO:0007669"/>
    <property type="project" value="TreeGrafter"/>
</dbReference>
<keyword evidence="4" id="KW-0507">mRNA processing</keyword>
<feature type="domain" description="mRNA-decapping enzyme C-terminal" evidence="7">
    <location>
        <begin position="385"/>
        <end position="418"/>
    </location>
</feature>
<dbReference type="InterPro" id="IPR011993">
    <property type="entry name" value="PH-like_dom_sf"/>
</dbReference>
<dbReference type="SUPFAM" id="SSF50729">
    <property type="entry name" value="PH domain-like"/>
    <property type="match status" value="1"/>
</dbReference>
<feature type="region of interest" description="Disordered" evidence="6">
    <location>
        <begin position="160"/>
        <end position="179"/>
    </location>
</feature>
<comment type="similarity">
    <text evidence="2">Belongs to the DCP1 family.</text>
</comment>
<protein>
    <submittedName>
        <fullName evidence="8">mRNA-decapping enzyme subunit 1,PH domain-like,mRNA-decapping enzyme, C-terminal</fullName>
    </submittedName>
</protein>
<dbReference type="GO" id="GO:0000290">
    <property type="term" value="P:deadenylation-dependent decapping of nuclear-transcribed mRNA"/>
    <property type="evidence" value="ECO:0007669"/>
    <property type="project" value="InterPro"/>
</dbReference>
<evidence type="ECO:0000313" key="8">
    <source>
        <dbReference type="EMBL" id="VVC39494.1"/>
    </source>
</evidence>
<dbReference type="Gene3D" id="6.10.140.2030">
    <property type="match status" value="1"/>
</dbReference>
<proteinExistence type="inferred from homology"/>
<keyword evidence="5" id="KW-0866">Nonsense-mediated mRNA decay</keyword>
<keyword evidence="9" id="KW-1185">Reference proteome</keyword>
<evidence type="ECO:0000256" key="4">
    <source>
        <dbReference type="ARBA" id="ARBA00022664"/>
    </source>
</evidence>
<dbReference type="Pfam" id="PF06058">
    <property type="entry name" value="DCP1"/>
    <property type="match status" value="1"/>
</dbReference>
<dbReference type="Gene3D" id="2.30.29.30">
    <property type="entry name" value="Pleckstrin-homology domain (PH domain)/Phosphotyrosine-binding domain (PTB)"/>
    <property type="match status" value="1"/>
</dbReference>
<dbReference type="EMBL" id="CABPRJ010001895">
    <property type="protein sequence ID" value="VVC39494.1"/>
    <property type="molecule type" value="Genomic_DNA"/>
</dbReference>
<dbReference type="CDD" id="cd09804">
    <property type="entry name" value="Dcp1"/>
    <property type="match status" value="1"/>
</dbReference>
<dbReference type="GO" id="GO:0008047">
    <property type="term" value="F:enzyme activator activity"/>
    <property type="evidence" value="ECO:0007669"/>
    <property type="project" value="InterPro"/>
</dbReference>
<evidence type="ECO:0000256" key="1">
    <source>
        <dbReference type="ARBA" id="ARBA00004496"/>
    </source>
</evidence>